<dbReference type="EMBL" id="CP002364">
    <property type="protein sequence ID" value="ADW17462.1"/>
    <property type="molecule type" value="Genomic_DNA"/>
</dbReference>
<reference evidence="3 4" key="1">
    <citation type="journal article" date="2011" name="Stand. Genomic Sci.">
        <title>Complete genome sequence of Desulfobulbus propionicus type strain (1pr3).</title>
        <authorList>
            <person name="Pagani I."/>
            <person name="Lapidus A."/>
            <person name="Nolan M."/>
            <person name="Lucas S."/>
            <person name="Hammon N."/>
            <person name="Deshpande S."/>
            <person name="Cheng J.F."/>
            <person name="Chertkov O."/>
            <person name="Davenport K."/>
            <person name="Tapia R."/>
            <person name="Han C."/>
            <person name="Goodwin L."/>
            <person name="Pitluck S."/>
            <person name="Liolios K."/>
            <person name="Mavromatis K."/>
            <person name="Ivanova N."/>
            <person name="Mikhailova N."/>
            <person name="Pati A."/>
            <person name="Chen A."/>
            <person name="Palaniappan K."/>
            <person name="Land M."/>
            <person name="Hauser L."/>
            <person name="Chang Y.J."/>
            <person name="Jeffries C.D."/>
            <person name="Detter J.C."/>
            <person name="Brambilla E."/>
            <person name="Kannan K.P."/>
            <person name="Djao O.D."/>
            <person name="Rohde M."/>
            <person name="Pukall R."/>
            <person name="Spring S."/>
            <person name="Goker M."/>
            <person name="Sikorski J."/>
            <person name="Woyke T."/>
            <person name="Bristow J."/>
            <person name="Eisen J.A."/>
            <person name="Markowitz V."/>
            <person name="Hugenholtz P."/>
            <person name="Kyrpides N.C."/>
            <person name="Klenk H.P."/>
        </authorList>
    </citation>
    <scope>NUCLEOTIDE SEQUENCE [LARGE SCALE GENOMIC DNA]</scope>
    <source>
        <strain evidence="4">ATCC 33891 / DSM 2032 / 1pr3</strain>
    </source>
</reference>
<accession>A0A7U3YL93</accession>
<keyword evidence="4" id="KW-1185">Reference proteome</keyword>
<dbReference type="AlphaFoldDB" id="A0A7U3YL93"/>
<dbReference type="SMART" id="SM00749">
    <property type="entry name" value="BON"/>
    <property type="match status" value="1"/>
</dbReference>
<evidence type="ECO:0000313" key="4">
    <source>
        <dbReference type="Proteomes" id="UP000006365"/>
    </source>
</evidence>
<organism evidence="3 4">
    <name type="scientific">Desulfobulbus propionicus (strain ATCC 33891 / DSM 2032 / VKM B-1956 / 1pr3)</name>
    <dbReference type="NCBI Taxonomy" id="577650"/>
    <lineage>
        <taxon>Bacteria</taxon>
        <taxon>Pseudomonadati</taxon>
        <taxon>Thermodesulfobacteriota</taxon>
        <taxon>Desulfobulbia</taxon>
        <taxon>Desulfobulbales</taxon>
        <taxon>Desulfobulbaceae</taxon>
        <taxon>Desulfobulbus</taxon>
    </lineage>
</organism>
<dbReference type="Proteomes" id="UP000006365">
    <property type="component" value="Chromosome"/>
</dbReference>
<dbReference type="Gene3D" id="3.30.1340.30">
    <property type="match status" value="1"/>
</dbReference>
<gene>
    <name evidence="3" type="ordered locus">Despr_1298</name>
</gene>
<evidence type="ECO:0000256" key="1">
    <source>
        <dbReference type="SAM" id="SignalP"/>
    </source>
</evidence>
<dbReference type="InterPro" id="IPR051686">
    <property type="entry name" value="Lipoprotein_DolP"/>
</dbReference>
<evidence type="ECO:0000259" key="2">
    <source>
        <dbReference type="PROSITE" id="PS50914"/>
    </source>
</evidence>
<evidence type="ECO:0000313" key="3">
    <source>
        <dbReference type="EMBL" id="ADW17462.1"/>
    </source>
</evidence>
<dbReference type="InterPro" id="IPR007055">
    <property type="entry name" value="BON_dom"/>
</dbReference>
<feature type="signal peptide" evidence="1">
    <location>
        <begin position="1"/>
        <end position="28"/>
    </location>
</feature>
<keyword evidence="1" id="KW-0732">Signal</keyword>
<protein>
    <submittedName>
        <fullName evidence="3">Transport-associated protein</fullName>
    </submittedName>
</protein>
<dbReference type="PROSITE" id="PS51257">
    <property type="entry name" value="PROKAR_LIPOPROTEIN"/>
    <property type="match status" value="1"/>
</dbReference>
<dbReference type="KEGG" id="dpr:Despr_1298"/>
<dbReference type="Pfam" id="PF04972">
    <property type="entry name" value="BON"/>
    <property type="match status" value="1"/>
</dbReference>
<dbReference type="RefSeq" id="WP_015724004.1">
    <property type="nucleotide sequence ID" value="NC_014972.1"/>
</dbReference>
<dbReference type="PROSITE" id="PS50914">
    <property type="entry name" value="BON"/>
    <property type="match status" value="1"/>
</dbReference>
<feature type="domain" description="BON" evidence="2">
    <location>
        <begin position="37"/>
        <end position="104"/>
    </location>
</feature>
<dbReference type="PANTHER" id="PTHR34606:SF15">
    <property type="entry name" value="BON DOMAIN-CONTAINING PROTEIN"/>
    <property type="match status" value="1"/>
</dbReference>
<dbReference type="PANTHER" id="PTHR34606">
    <property type="entry name" value="BON DOMAIN-CONTAINING PROTEIN"/>
    <property type="match status" value="1"/>
</dbReference>
<feature type="chain" id="PRO_5030756769" evidence="1">
    <location>
        <begin position="29"/>
        <end position="104"/>
    </location>
</feature>
<dbReference type="InterPro" id="IPR014004">
    <property type="entry name" value="Transpt-assoc_nodulatn_dom_bac"/>
</dbReference>
<name>A0A7U3YL93_DESPD</name>
<proteinExistence type="predicted"/>
<sequence>MARKTFGLFLSLLCAVLLSLTVSCTTPAGRTTGQVVDDAGITTQVKADLLADKEVSGLAVSVETFKGEVVLTGAVDTPAQRKKAEQIASKVHGVTRVKNLIKLK</sequence>